<dbReference type="SUPFAM" id="SSF56784">
    <property type="entry name" value="HAD-like"/>
    <property type="match status" value="1"/>
</dbReference>
<dbReference type="GO" id="GO:0005829">
    <property type="term" value="C:cytosol"/>
    <property type="evidence" value="ECO:0007669"/>
    <property type="project" value="TreeGrafter"/>
</dbReference>
<evidence type="ECO:0000313" key="2">
    <source>
        <dbReference type="EMBL" id="BAK95034.1"/>
    </source>
</evidence>
<dbReference type="AlphaFoldDB" id="A0AAN1SH85"/>
<dbReference type="PANTHER" id="PTHR10000">
    <property type="entry name" value="PHOSPHOSERINE PHOSPHATASE"/>
    <property type="match status" value="1"/>
</dbReference>
<evidence type="ECO:0000256" key="1">
    <source>
        <dbReference type="PIRSR" id="PIRSR613078-2"/>
    </source>
</evidence>
<sequence length="291" mass="32575">MHHGQTLFNQLKRVQGACDSPLTDLGKQQAKQAEDYFAQKEINFAAAYASTQERACDTMEIIRSDQAYTRKKGIKEWNYRSYIESKGQVVKEKTLNAEDTQQIVDWLKNCGLEFYLESNNGLFASKNFASRGVKTIQEYIAYKGKPGAKQATPATVFPDMIYGESLYRDDVNKISFILDSYDDYLAAQEKFPSLKVGTWGGSGEKALFGDIALKDIDKAVAIDELLDFLAKNVEDTLAFGDAKVDIPMLDHCQIGVAMGNGGKEIKEMADYITASVEDDGLYKAFEYFQLI</sequence>
<keyword evidence="2" id="KW-0378">Hydrolase</keyword>
<proteinExistence type="predicted"/>
<dbReference type="GO" id="GO:0016791">
    <property type="term" value="F:phosphatase activity"/>
    <property type="evidence" value="ECO:0007669"/>
    <property type="project" value="UniProtKB-ARBA"/>
</dbReference>
<dbReference type="CDD" id="cd07067">
    <property type="entry name" value="HP_PGM_like"/>
    <property type="match status" value="1"/>
</dbReference>
<dbReference type="InterPro" id="IPR023214">
    <property type="entry name" value="HAD_sf"/>
</dbReference>
<gene>
    <name evidence="2" type="ordered locus">TEH_17070</name>
</gene>
<reference evidence="2 3" key="1">
    <citation type="submission" date="2011-01" db="EMBL/GenBank/DDBJ databases">
        <title>Whole genome sequence of Tetragenococcus halophilus NBRC 12172.</title>
        <authorList>
            <person name="Nakazawa H."/>
            <person name="Omata S."/>
            <person name="Koga C."/>
            <person name="Watanabe Y."/>
            <person name="Katano Y."/>
            <person name="Ito N."/>
            <person name="Tsukatani N."/>
            <person name="Ankai A."/>
            <person name="Oguchi A."/>
            <person name="Fukui S."/>
            <person name="Yashiro I."/>
            <person name="Kamata S."/>
            <person name="Hashimoto Y."/>
            <person name="Yamazaki J."/>
            <person name="Taguchi H."/>
            <person name="Tanaka A."/>
            <person name="Koyama T."/>
            <person name="Ichige A."/>
            <person name="Hanya Y."/>
            <person name="Tanikawa S."/>
            <person name="Yamazaki S."/>
            <person name="Fujita N."/>
        </authorList>
    </citation>
    <scope>NUCLEOTIDE SEQUENCE [LARGE SCALE GENOMIC DNA]</scope>
    <source>
        <strain evidence="3">DSM 20338 / JCM 20259 / NCIMB 9735 / NBRC 12172</strain>
    </source>
</reference>
<dbReference type="RefSeq" id="WP_014125076.1">
    <property type="nucleotide sequence ID" value="NC_016052.1"/>
</dbReference>
<dbReference type="InterPro" id="IPR036412">
    <property type="entry name" value="HAD-like_sf"/>
</dbReference>
<dbReference type="InterPro" id="IPR029033">
    <property type="entry name" value="His_PPase_superfam"/>
</dbReference>
<dbReference type="Gene3D" id="3.40.50.1240">
    <property type="entry name" value="Phosphoglycerate mutase-like"/>
    <property type="match status" value="1"/>
</dbReference>
<dbReference type="GO" id="GO:0000287">
    <property type="term" value="F:magnesium ion binding"/>
    <property type="evidence" value="ECO:0007669"/>
    <property type="project" value="TreeGrafter"/>
</dbReference>
<accession>A0AAN1SH85</accession>
<organism evidence="2 3">
    <name type="scientific">Tetragenococcus halophilus (strain DSM 20338 / JCM 20259 / NCIMB 9735 / NBRC 12172)</name>
    <name type="common">Pediococcus halophilus</name>
    <dbReference type="NCBI Taxonomy" id="945021"/>
    <lineage>
        <taxon>Bacteria</taxon>
        <taxon>Bacillati</taxon>
        <taxon>Bacillota</taxon>
        <taxon>Bacilli</taxon>
        <taxon>Lactobacillales</taxon>
        <taxon>Enterococcaceae</taxon>
        <taxon>Tetragenococcus</taxon>
    </lineage>
</organism>
<feature type="binding site" evidence="1">
    <location>
        <position position="91"/>
    </location>
    <ligand>
        <name>substrate</name>
    </ligand>
</feature>
<dbReference type="PANTHER" id="PTHR10000:SF25">
    <property type="entry name" value="PHOSPHATASE YKRA-RELATED"/>
    <property type="match status" value="1"/>
</dbReference>
<feature type="binding site" evidence="1">
    <location>
        <position position="54"/>
    </location>
    <ligand>
        <name>substrate</name>
    </ligand>
</feature>
<protein>
    <submittedName>
        <fullName evidence="2">Hydrolase</fullName>
    </submittedName>
</protein>
<name>A0AAN1SH85_TETHN</name>
<dbReference type="KEGG" id="thl:TEH_17070"/>
<dbReference type="Pfam" id="PF08282">
    <property type="entry name" value="Hydrolase_3"/>
    <property type="match status" value="1"/>
</dbReference>
<dbReference type="InterPro" id="IPR013078">
    <property type="entry name" value="His_Pase_superF_clade-1"/>
</dbReference>
<dbReference type="EMBL" id="AP012046">
    <property type="protein sequence ID" value="BAK95034.1"/>
    <property type="molecule type" value="Genomic_DNA"/>
</dbReference>
<evidence type="ECO:0000313" key="3">
    <source>
        <dbReference type="Proteomes" id="UP000002663"/>
    </source>
</evidence>
<dbReference type="SUPFAM" id="SSF53254">
    <property type="entry name" value="Phosphoglycerate mutase-like"/>
    <property type="match status" value="1"/>
</dbReference>
<dbReference type="Proteomes" id="UP000002663">
    <property type="component" value="Chromosome"/>
</dbReference>
<dbReference type="Gene3D" id="3.40.50.1000">
    <property type="entry name" value="HAD superfamily/HAD-like"/>
    <property type="match status" value="1"/>
</dbReference>